<dbReference type="RefSeq" id="WP_215786839.1">
    <property type="nucleotide sequence ID" value="NZ_JAHKKG010000004.1"/>
</dbReference>
<dbReference type="Proteomes" id="UP001519654">
    <property type="component" value="Unassembled WGS sequence"/>
</dbReference>
<dbReference type="InterPro" id="IPR051265">
    <property type="entry name" value="HIBADH-related_NP60_sf"/>
</dbReference>
<evidence type="ECO:0000259" key="4">
    <source>
        <dbReference type="Pfam" id="PF03446"/>
    </source>
</evidence>
<protein>
    <submittedName>
        <fullName evidence="6">NAD(P)-dependent oxidoreductase</fullName>
    </submittedName>
</protein>
<reference evidence="6 7" key="1">
    <citation type="submission" date="2021-06" db="EMBL/GenBank/DDBJ databases">
        <title>Actinoplanes lichenicola sp. nov., and Actinoplanes ovalisporus sp. nov., isolated from lichen in Thailand.</title>
        <authorList>
            <person name="Saeng-In P."/>
            <person name="Kanchanasin P."/>
            <person name="Yuki M."/>
            <person name="Kudo T."/>
            <person name="Ohkuma M."/>
            <person name="Phongsopitanun W."/>
            <person name="Tanasupawat S."/>
        </authorList>
    </citation>
    <scope>NUCLEOTIDE SEQUENCE [LARGE SCALE GENOMIC DNA]</scope>
    <source>
        <strain evidence="6 7">NBRC 110975</strain>
    </source>
</reference>
<evidence type="ECO:0000313" key="7">
    <source>
        <dbReference type="Proteomes" id="UP001519654"/>
    </source>
</evidence>
<dbReference type="InterPro" id="IPR002204">
    <property type="entry name" value="3-OH-isobutyrate_DH-rel_CS"/>
</dbReference>
<evidence type="ECO:0000259" key="5">
    <source>
        <dbReference type="Pfam" id="PF14833"/>
    </source>
</evidence>
<dbReference type="Pfam" id="PF14833">
    <property type="entry name" value="NAD_binding_11"/>
    <property type="match status" value="1"/>
</dbReference>
<dbReference type="Gene3D" id="1.10.1040.10">
    <property type="entry name" value="N-(1-d-carboxylethyl)-l-norvaline Dehydrogenase, domain 2"/>
    <property type="match status" value="1"/>
</dbReference>
<evidence type="ECO:0000256" key="2">
    <source>
        <dbReference type="ARBA" id="ARBA00023002"/>
    </source>
</evidence>
<gene>
    <name evidence="6" type="ORF">KOI35_12535</name>
</gene>
<dbReference type="SUPFAM" id="SSF51735">
    <property type="entry name" value="NAD(P)-binding Rossmann-fold domains"/>
    <property type="match status" value="1"/>
</dbReference>
<keyword evidence="3" id="KW-0520">NAD</keyword>
<dbReference type="Pfam" id="PF03446">
    <property type="entry name" value="NAD_binding_2"/>
    <property type="match status" value="1"/>
</dbReference>
<feature type="domain" description="3-hydroxyisobutyrate dehydrogenase-like NAD-binding" evidence="5">
    <location>
        <begin position="154"/>
        <end position="272"/>
    </location>
</feature>
<keyword evidence="2" id="KW-0560">Oxidoreductase</keyword>
<comment type="similarity">
    <text evidence="1">Belongs to the HIBADH-related family.</text>
</comment>
<dbReference type="InterPro" id="IPR013328">
    <property type="entry name" value="6PGD_dom2"/>
</dbReference>
<dbReference type="PIRSF" id="PIRSF000103">
    <property type="entry name" value="HIBADH"/>
    <property type="match status" value="1"/>
</dbReference>
<evidence type="ECO:0000256" key="3">
    <source>
        <dbReference type="ARBA" id="ARBA00023027"/>
    </source>
</evidence>
<feature type="domain" description="6-phosphogluconate dehydrogenase NADP-binding" evidence="4">
    <location>
        <begin position="2"/>
        <end position="149"/>
    </location>
</feature>
<dbReference type="PANTHER" id="PTHR43580">
    <property type="entry name" value="OXIDOREDUCTASE GLYR1-RELATED"/>
    <property type="match status" value="1"/>
</dbReference>
<proteinExistence type="inferred from homology"/>
<dbReference type="SUPFAM" id="SSF48179">
    <property type="entry name" value="6-phosphogluconate dehydrogenase C-terminal domain-like"/>
    <property type="match status" value="1"/>
</dbReference>
<organism evidence="6 7">
    <name type="scientific">Paractinoplanes bogorensis</name>
    <dbReference type="NCBI Taxonomy" id="1610840"/>
    <lineage>
        <taxon>Bacteria</taxon>
        <taxon>Bacillati</taxon>
        <taxon>Actinomycetota</taxon>
        <taxon>Actinomycetes</taxon>
        <taxon>Micromonosporales</taxon>
        <taxon>Micromonosporaceae</taxon>
        <taxon>Paractinoplanes</taxon>
    </lineage>
</organism>
<keyword evidence="7" id="KW-1185">Reference proteome</keyword>
<comment type="caution">
    <text evidence="6">The sequence shown here is derived from an EMBL/GenBank/DDBJ whole genome shotgun (WGS) entry which is preliminary data.</text>
</comment>
<dbReference type="PANTHER" id="PTHR43580:SF2">
    <property type="entry name" value="CYTOKINE-LIKE NUCLEAR FACTOR N-PAC"/>
    <property type="match status" value="1"/>
</dbReference>
<sequence length="296" mass="31044">MTVGFLGLGVMGTPMATNLAKAGTDLIVWSRTDRGNTPPGALRVATPGDVRAELLILMLAGESAIDEVMPRVDPRGRLIVHMGTTSPEFSARLATRVENQGGRYVEAPVSGSRGPAEAGELVAMVAGDEDGKAALAPHLGVMCRQVVDCGAEPGSALLMKLAVNTFLISMVTGLAEAFHFADAYGLDRDLLRQVLDAGPMASTVSRVKAGKLVSEDFAVQASIRDVLMNNELIVAAARKREIASPLLDVCRDLYAETAALGHAESDMAAVIHGLERHGLENGRTVNGAFTRTGKGS</sequence>
<name>A0ABS5YLK9_9ACTN</name>
<dbReference type="InterPro" id="IPR015815">
    <property type="entry name" value="HIBADH-related"/>
</dbReference>
<dbReference type="Gene3D" id="3.40.50.720">
    <property type="entry name" value="NAD(P)-binding Rossmann-like Domain"/>
    <property type="match status" value="1"/>
</dbReference>
<evidence type="ECO:0000256" key="1">
    <source>
        <dbReference type="ARBA" id="ARBA00009080"/>
    </source>
</evidence>
<evidence type="ECO:0000313" key="6">
    <source>
        <dbReference type="EMBL" id="MBU2664322.1"/>
    </source>
</evidence>
<dbReference type="InterPro" id="IPR029154">
    <property type="entry name" value="HIBADH-like_NADP-bd"/>
</dbReference>
<dbReference type="EMBL" id="JAHKKG010000004">
    <property type="protein sequence ID" value="MBU2664322.1"/>
    <property type="molecule type" value="Genomic_DNA"/>
</dbReference>
<accession>A0ABS5YLK9</accession>
<dbReference type="PROSITE" id="PS00895">
    <property type="entry name" value="3_HYDROXYISOBUT_DH"/>
    <property type="match status" value="1"/>
</dbReference>
<dbReference type="InterPro" id="IPR006115">
    <property type="entry name" value="6PGDH_NADP-bd"/>
</dbReference>
<dbReference type="InterPro" id="IPR036291">
    <property type="entry name" value="NAD(P)-bd_dom_sf"/>
</dbReference>
<dbReference type="InterPro" id="IPR008927">
    <property type="entry name" value="6-PGluconate_DH-like_C_sf"/>
</dbReference>